<keyword evidence="3" id="KW-0489">Methyltransferase</keyword>
<dbReference type="Gene3D" id="3.40.50.150">
    <property type="entry name" value="Vaccinia Virus protein VP39"/>
    <property type="match status" value="1"/>
</dbReference>
<dbReference type="Pfam" id="PF02384">
    <property type="entry name" value="N6_Mtase"/>
    <property type="match status" value="1"/>
</dbReference>
<dbReference type="GO" id="GO:0032259">
    <property type="term" value="P:methylation"/>
    <property type="evidence" value="ECO:0007669"/>
    <property type="project" value="UniProtKB-KW"/>
</dbReference>
<dbReference type="SUPFAM" id="SSF53335">
    <property type="entry name" value="S-adenosyl-L-methionine-dependent methyltransferases"/>
    <property type="match status" value="1"/>
</dbReference>
<dbReference type="RefSeq" id="WP_050691982.1">
    <property type="nucleotide sequence ID" value="NZ_CAWMMU010000034.1"/>
</dbReference>
<name>A0ABP1ZY37_9GAMM</name>
<organism evidence="3 4">
    <name type="scientific">Yersinia pekkanenii</name>
    <dbReference type="NCBI Taxonomy" id="1288385"/>
    <lineage>
        <taxon>Bacteria</taxon>
        <taxon>Pseudomonadati</taxon>
        <taxon>Pseudomonadota</taxon>
        <taxon>Gammaproteobacteria</taxon>
        <taxon>Enterobacterales</taxon>
        <taxon>Yersiniaceae</taxon>
        <taxon>Yersinia</taxon>
    </lineage>
</organism>
<comment type="similarity">
    <text evidence="1">Belongs to the N(4)/N(6)-methyltransferase family.</text>
</comment>
<keyword evidence="4" id="KW-1185">Reference proteome</keyword>
<dbReference type="Proteomes" id="UP000044625">
    <property type="component" value="Unassembled WGS sequence"/>
</dbReference>
<evidence type="ECO:0000313" key="4">
    <source>
        <dbReference type="Proteomes" id="UP000044625"/>
    </source>
</evidence>
<dbReference type="InterPro" id="IPR003356">
    <property type="entry name" value="DNA_methylase_A-5"/>
</dbReference>
<sequence length="262" mass="29661">MSQLSFDTLFSAPETSSLETVKSAVVMPVNKPKHIPARISPQSYPAVDHYRREFVKIFKETARYHHRYEVFRDFVTVSAIALENACLKSPKLEEEYFAVIARYKTEDLTRFAQLHAQIVMGLEASMCDFLGSIFMELELGSDHMGQFFTPSYLSDLMAGLTIGDRIAELEHIPYITMDECTCGAGGMVIAAAKYMLEKGCNPQKKLLVFCTDIDPVAARMCYIQLSLLGISACVRIGNSLTQVIQRTMHTPFWYMRFVPSRH</sequence>
<evidence type="ECO:0000313" key="3">
    <source>
        <dbReference type="EMBL" id="CRY69127.1"/>
    </source>
</evidence>
<feature type="domain" description="DNA methylase adenine-specific" evidence="2">
    <location>
        <begin position="142"/>
        <end position="242"/>
    </location>
</feature>
<proteinExistence type="inferred from homology"/>
<protein>
    <submittedName>
        <fullName evidence="3">Type I restriction-modification system methyltransferase subunit</fullName>
    </submittedName>
</protein>
<dbReference type="EMBL" id="CWJL01000034">
    <property type="protein sequence ID" value="CRY69127.1"/>
    <property type="molecule type" value="Genomic_DNA"/>
</dbReference>
<accession>A0ABP1ZY37</accession>
<keyword evidence="3" id="KW-0808">Transferase</keyword>
<dbReference type="GO" id="GO:0008168">
    <property type="term" value="F:methyltransferase activity"/>
    <property type="evidence" value="ECO:0007669"/>
    <property type="project" value="UniProtKB-KW"/>
</dbReference>
<reference evidence="3 4" key="1">
    <citation type="submission" date="2015-03" db="EMBL/GenBank/DDBJ databases">
        <authorList>
            <consortium name="Pathogen Informatics"/>
            <person name="Murphy D."/>
        </authorList>
    </citation>
    <scope>NUCLEOTIDE SEQUENCE [LARGE SCALE GENOMIC DNA]</scope>
    <source>
        <strain evidence="4">type strain: CIP110230</strain>
    </source>
</reference>
<evidence type="ECO:0000259" key="2">
    <source>
        <dbReference type="Pfam" id="PF02384"/>
    </source>
</evidence>
<evidence type="ECO:0000256" key="1">
    <source>
        <dbReference type="ARBA" id="ARBA00006594"/>
    </source>
</evidence>
<gene>
    <name evidence="3" type="ORF">ERS137968_04267</name>
</gene>
<dbReference type="InterPro" id="IPR029063">
    <property type="entry name" value="SAM-dependent_MTases_sf"/>
</dbReference>
<comment type="caution">
    <text evidence="3">The sequence shown here is derived from an EMBL/GenBank/DDBJ whole genome shotgun (WGS) entry which is preliminary data.</text>
</comment>